<feature type="transmembrane region" description="Helical" evidence="7">
    <location>
        <begin position="143"/>
        <end position="167"/>
    </location>
</feature>
<keyword evidence="6 7" id="KW-0472">Membrane</keyword>
<comment type="caution">
    <text evidence="9">The sequence shown here is derived from an EMBL/GenBank/DDBJ whole genome shotgun (WGS) entry which is preliminary data.</text>
</comment>
<dbReference type="InterPro" id="IPR022764">
    <property type="entry name" value="Peptidase_S54_rhomboid_dom"/>
</dbReference>
<keyword evidence="9" id="KW-0645">Protease</keyword>
<evidence type="ECO:0000256" key="7">
    <source>
        <dbReference type="SAM" id="Phobius"/>
    </source>
</evidence>
<feature type="transmembrane region" description="Helical" evidence="7">
    <location>
        <begin position="338"/>
        <end position="355"/>
    </location>
</feature>
<dbReference type="SUPFAM" id="SSF144091">
    <property type="entry name" value="Rhomboid-like"/>
    <property type="match status" value="1"/>
</dbReference>
<keyword evidence="10" id="KW-1185">Reference proteome</keyword>
<dbReference type="InterPro" id="IPR050925">
    <property type="entry name" value="Rhomboid_protease_S54"/>
</dbReference>
<evidence type="ECO:0000256" key="5">
    <source>
        <dbReference type="ARBA" id="ARBA00022989"/>
    </source>
</evidence>
<protein>
    <submittedName>
        <fullName evidence="9">Rhomboid family intramembrane serine protease</fullName>
    </submittedName>
</protein>
<reference evidence="9 10" key="1">
    <citation type="submission" date="2019-03" db="EMBL/GenBank/DDBJ databases">
        <authorList>
            <person name="Kim M.K.M."/>
        </authorList>
    </citation>
    <scope>NUCLEOTIDE SEQUENCE [LARGE SCALE GENOMIC DNA]</scope>
    <source>
        <strain evidence="9 10">17J68-15</strain>
    </source>
</reference>
<comment type="subcellular location">
    <subcellularLocation>
        <location evidence="1">Membrane</location>
        <topology evidence="1">Multi-pass membrane protein</topology>
    </subcellularLocation>
</comment>
<evidence type="ECO:0000256" key="2">
    <source>
        <dbReference type="ARBA" id="ARBA00009045"/>
    </source>
</evidence>
<dbReference type="OrthoDB" id="9778341at2"/>
<dbReference type="RefSeq" id="WP_131851939.1">
    <property type="nucleotide sequence ID" value="NZ_SKFH01000012.1"/>
</dbReference>
<keyword evidence="3 7" id="KW-0812">Transmembrane</keyword>
<dbReference type="PANTHER" id="PTHR43731">
    <property type="entry name" value="RHOMBOID PROTEASE"/>
    <property type="match status" value="1"/>
</dbReference>
<comment type="similarity">
    <text evidence="2">Belongs to the peptidase S54 family.</text>
</comment>
<dbReference type="PANTHER" id="PTHR43731:SF14">
    <property type="entry name" value="PRESENILIN-ASSOCIATED RHOMBOID-LIKE PROTEIN, MITOCHONDRIAL"/>
    <property type="match status" value="1"/>
</dbReference>
<dbReference type="Pfam" id="PF01694">
    <property type="entry name" value="Rhomboid"/>
    <property type="match status" value="1"/>
</dbReference>
<evidence type="ECO:0000313" key="10">
    <source>
        <dbReference type="Proteomes" id="UP000295164"/>
    </source>
</evidence>
<evidence type="ECO:0000259" key="8">
    <source>
        <dbReference type="Pfam" id="PF01694"/>
    </source>
</evidence>
<gene>
    <name evidence="9" type="ORF">E0486_09555</name>
</gene>
<accession>A0A4R4E388</accession>
<feature type="transmembrane region" description="Helical" evidence="7">
    <location>
        <begin position="285"/>
        <end position="302"/>
    </location>
</feature>
<dbReference type="GO" id="GO:0016020">
    <property type="term" value="C:membrane"/>
    <property type="evidence" value="ECO:0007669"/>
    <property type="project" value="UniProtKB-SubCell"/>
</dbReference>
<evidence type="ECO:0000256" key="6">
    <source>
        <dbReference type="ARBA" id="ARBA00023136"/>
    </source>
</evidence>
<feature type="transmembrane region" description="Helical" evidence="7">
    <location>
        <begin position="253"/>
        <end position="273"/>
    </location>
</feature>
<keyword evidence="5 7" id="KW-1133">Transmembrane helix</keyword>
<dbReference type="GO" id="GO:0004252">
    <property type="term" value="F:serine-type endopeptidase activity"/>
    <property type="evidence" value="ECO:0007669"/>
    <property type="project" value="InterPro"/>
</dbReference>
<proteinExistence type="inferred from homology"/>
<feature type="transmembrane region" description="Helical" evidence="7">
    <location>
        <begin position="308"/>
        <end position="326"/>
    </location>
</feature>
<evidence type="ECO:0000256" key="1">
    <source>
        <dbReference type="ARBA" id="ARBA00004141"/>
    </source>
</evidence>
<evidence type="ECO:0000256" key="4">
    <source>
        <dbReference type="ARBA" id="ARBA00022801"/>
    </source>
</evidence>
<keyword evidence="4" id="KW-0378">Hydrolase</keyword>
<feature type="transmembrane region" description="Helical" evidence="7">
    <location>
        <begin position="193"/>
        <end position="214"/>
    </location>
</feature>
<name>A0A4R4E388_9BACT</name>
<dbReference type="Proteomes" id="UP000295164">
    <property type="component" value="Unassembled WGS sequence"/>
</dbReference>
<feature type="transmembrane region" description="Helical" evidence="7">
    <location>
        <begin position="226"/>
        <end position="247"/>
    </location>
</feature>
<feature type="domain" description="Peptidase S54 rhomboid" evidence="8">
    <location>
        <begin position="188"/>
        <end position="327"/>
    </location>
</feature>
<dbReference type="AlphaFoldDB" id="A0A4R4E388"/>
<dbReference type="EMBL" id="SKFH01000012">
    <property type="protein sequence ID" value="TCZ71786.1"/>
    <property type="molecule type" value="Genomic_DNA"/>
</dbReference>
<evidence type="ECO:0000256" key="3">
    <source>
        <dbReference type="ARBA" id="ARBA00022692"/>
    </source>
</evidence>
<organism evidence="9 10">
    <name type="scientific">Flaviaesturariibacter aridisoli</name>
    <dbReference type="NCBI Taxonomy" id="2545761"/>
    <lineage>
        <taxon>Bacteria</taxon>
        <taxon>Pseudomonadati</taxon>
        <taxon>Bacteroidota</taxon>
        <taxon>Chitinophagia</taxon>
        <taxon>Chitinophagales</taxon>
        <taxon>Chitinophagaceae</taxon>
        <taxon>Flaviaestuariibacter</taxon>
    </lineage>
</organism>
<dbReference type="InterPro" id="IPR035952">
    <property type="entry name" value="Rhomboid-like_sf"/>
</dbReference>
<dbReference type="GO" id="GO:0006508">
    <property type="term" value="P:proteolysis"/>
    <property type="evidence" value="ECO:0007669"/>
    <property type="project" value="UniProtKB-KW"/>
</dbReference>
<evidence type="ECO:0000313" key="9">
    <source>
        <dbReference type="EMBL" id="TCZ71786.1"/>
    </source>
</evidence>
<dbReference type="Gene3D" id="1.20.1540.10">
    <property type="entry name" value="Rhomboid-like"/>
    <property type="match status" value="1"/>
</dbReference>
<sequence length="472" mass="51087">MSTLARTDSEPSGSEDLALAYGAFLRLGWTPQWSFPQRLAGTSRMERKGATDLIIVDAFAEGLRFTCALPDGKEGTAGMQRDKEAAFLPVLAELRASASSEERATWHTALEQLEADTRAELARQEAEQSALGEAMRYRHQGYWVTYGLIALNVLVFIAMVIAGAGIFEPKGAALLAWGANFAPYTLGGQPWRLLSACFVHIGILHLALNMYGLYQLGTFLEPILGRLRFVLAYLATGLLSSLASLWWHQGEPVVSAGASGAIFGLFGLFLALLTTDLLPKNTREQLLKSVGLVIVINLAYGLKGGIDNSAHIGGLVSGFAAGYALLPSLRRKTPGTGVAAGLLVIALVFCAAFVASHPDNRLRWEEQEARLVDFEKRGMAPLQPGPAGGMLRLPNAAQAWDSARAELSAASYPLPPDYSRRRDLMRQYVELRSRENGLLQRQFRGGPGTMDSVQAIGTAIDSVLQQLNTKQE</sequence>